<reference evidence="1 2" key="1">
    <citation type="submission" date="2021-01" db="EMBL/GenBank/DDBJ databases">
        <title>Whole genome shotgun sequence of Actinoplanes durhamensis NBRC 14914.</title>
        <authorList>
            <person name="Komaki H."/>
            <person name="Tamura T."/>
        </authorList>
    </citation>
    <scope>NUCLEOTIDE SEQUENCE [LARGE SCALE GENOMIC DNA]</scope>
    <source>
        <strain evidence="1 2">NBRC 14914</strain>
    </source>
</reference>
<protein>
    <recommendedName>
        <fullName evidence="3">Phage tail protein</fullName>
    </recommendedName>
</protein>
<dbReference type="RefSeq" id="WP_203735619.1">
    <property type="nucleotide sequence ID" value="NZ_BAAATX010000047.1"/>
</dbReference>
<sequence length="118" mass="13122">MTRVNVHKRYLFVDETGPGRNGPDLDAESPWAGRIGSTIIEATLHWTAVKLSDQTTEIRRERGMPPVLELHAALRLDFDAGPVWFVAAMPWPPTMPEATITGEEIMVVCTAERGNPQQ</sequence>
<comment type="caution">
    <text evidence="1">The sequence shown here is derived from an EMBL/GenBank/DDBJ whole genome shotgun (WGS) entry which is preliminary data.</text>
</comment>
<proteinExistence type="predicted"/>
<evidence type="ECO:0000313" key="1">
    <source>
        <dbReference type="EMBL" id="GIE07784.1"/>
    </source>
</evidence>
<organism evidence="1 2">
    <name type="scientific">Paractinoplanes durhamensis</name>
    <dbReference type="NCBI Taxonomy" id="113563"/>
    <lineage>
        <taxon>Bacteria</taxon>
        <taxon>Bacillati</taxon>
        <taxon>Actinomycetota</taxon>
        <taxon>Actinomycetes</taxon>
        <taxon>Micromonosporales</taxon>
        <taxon>Micromonosporaceae</taxon>
        <taxon>Paractinoplanes</taxon>
    </lineage>
</organism>
<keyword evidence="2" id="KW-1185">Reference proteome</keyword>
<name>A0ABQ3ZE20_9ACTN</name>
<evidence type="ECO:0000313" key="2">
    <source>
        <dbReference type="Proteomes" id="UP000637628"/>
    </source>
</evidence>
<evidence type="ECO:0008006" key="3">
    <source>
        <dbReference type="Google" id="ProtNLM"/>
    </source>
</evidence>
<dbReference type="EMBL" id="BOML01000089">
    <property type="protein sequence ID" value="GIE07784.1"/>
    <property type="molecule type" value="Genomic_DNA"/>
</dbReference>
<accession>A0ABQ3ZE20</accession>
<gene>
    <name evidence="1" type="ORF">Adu01nite_91340</name>
</gene>
<dbReference type="Proteomes" id="UP000637628">
    <property type="component" value="Unassembled WGS sequence"/>
</dbReference>